<protein>
    <submittedName>
        <fullName evidence="2">QueT transporter family protein</fullName>
    </submittedName>
</protein>
<keyword evidence="3" id="KW-1185">Reference proteome</keyword>
<dbReference type="PANTHER" id="PTHR40044">
    <property type="entry name" value="INTEGRAL MEMBRANE PROTEIN-RELATED"/>
    <property type="match status" value="1"/>
</dbReference>
<gene>
    <name evidence="2" type="ORF">C7U55_08860</name>
</gene>
<evidence type="ECO:0000313" key="3">
    <source>
        <dbReference type="Proteomes" id="UP000241201"/>
    </source>
</evidence>
<dbReference type="Proteomes" id="UP000241201">
    <property type="component" value="Unassembled WGS sequence"/>
</dbReference>
<evidence type="ECO:0000256" key="1">
    <source>
        <dbReference type="SAM" id="Phobius"/>
    </source>
</evidence>
<feature type="transmembrane region" description="Helical" evidence="1">
    <location>
        <begin position="98"/>
        <end position="117"/>
    </location>
</feature>
<feature type="transmembrane region" description="Helical" evidence="1">
    <location>
        <begin position="6"/>
        <end position="34"/>
    </location>
</feature>
<comment type="caution">
    <text evidence="2">The sequence shown here is derived from an EMBL/GenBank/DDBJ whole genome shotgun (WGS) entry which is preliminary data.</text>
</comment>
<dbReference type="GeneID" id="77471198"/>
<dbReference type="EMBL" id="PYLP01000011">
    <property type="protein sequence ID" value="PST39771.1"/>
    <property type="molecule type" value="Genomic_DNA"/>
</dbReference>
<reference evidence="3" key="1">
    <citation type="submission" date="2018-03" db="EMBL/GenBank/DDBJ databases">
        <title>Lachnoclostridium SNUG30370 gen.nov., sp.nov., isolated from human faeces.</title>
        <authorList>
            <person name="Seo B."/>
            <person name="Jeon K."/>
            <person name="Ko G."/>
        </authorList>
    </citation>
    <scope>NUCLEOTIDE SEQUENCE [LARGE SCALE GENOMIC DNA]</scope>
    <source>
        <strain evidence="3">SNUG30370</strain>
    </source>
</reference>
<dbReference type="PANTHER" id="PTHR40044:SF1">
    <property type="entry name" value="INTEGRAL MEMBRANE PROTEIN"/>
    <property type="match status" value="1"/>
</dbReference>
<proteinExistence type="predicted"/>
<dbReference type="PIRSF" id="PIRSF031501">
    <property type="entry name" value="QueT"/>
    <property type="match status" value="1"/>
</dbReference>
<organism evidence="2 3">
    <name type="scientific">Faecalibacillus faecis</name>
    <dbReference type="NCBI Taxonomy" id="1982628"/>
    <lineage>
        <taxon>Bacteria</taxon>
        <taxon>Bacillati</taxon>
        <taxon>Bacillota</taxon>
        <taxon>Erysipelotrichia</taxon>
        <taxon>Erysipelotrichales</taxon>
        <taxon>Coprobacillaceae</taxon>
        <taxon>Faecalibacillus</taxon>
    </lineage>
</organism>
<feature type="transmembrane region" description="Helical" evidence="1">
    <location>
        <begin position="71"/>
        <end position="91"/>
    </location>
</feature>
<name>A0A2T3FWZ1_9FIRM</name>
<keyword evidence="1" id="KW-1133">Transmembrane helix</keyword>
<keyword evidence="1" id="KW-0812">Transmembrane</keyword>
<dbReference type="InterPro" id="IPR010387">
    <property type="entry name" value="QueT"/>
</dbReference>
<dbReference type="AlphaFoldDB" id="A0A2T3FWZ1"/>
<keyword evidence="1" id="KW-0472">Membrane</keyword>
<evidence type="ECO:0000313" key="2">
    <source>
        <dbReference type="EMBL" id="PST39771.1"/>
    </source>
</evidence>
<feature type="transmembrane region" description="Helical" evidence="1">
    <location>
        <begin position="123"/>
        <end position="143"/>
    </location>
</feature>
<dbReference type="Pfam" id="PF06177">
    <property type="entry name" value="QueT"/>
    <property type="match status" value="1"/>
</dbReference>
<dbReference type="RefSeq" id="WP_106988262.1">
    <property type="nucleotide sequence ID" value="NZ_DAWBWI010000077.1"/>
</dbReference>
<accession>A0A2T3FWZ1</accession>
<sequence length="159" mass="17310">MNNKKVQVIAMNAMIAAVYAVLTILISPIAYGAVQMRLTEIIVLLACYNKKFIPGLTIGCLLANLASPMGLYDICFGTAATLIACLGMYYFKNVFVGAFIGGAVNGLIVGLELYLALELPFMINAFYVFVGEFVVLVIGAILFKCLEKNKTLMNNYILE</sequence>